<reference evidence="2" key="1">
    <citation type="submission" date="2020-05" db="EMBL/GenBank/DDBJ databases">
        <authorList>
            <person name="Chiriac C."/>
            <person name="Salcher M."/>
            <person name="Ghai R."/>
            <person name="Kavagutti S V."/>
        </authorList>
    </citation>
    <scope>NUCLEOTIDE SEQUENCE</scope>
</reference>
<dbReference type="Pfam" id="PF03819">
    <property type="entry name" value="MazG"/>
    <property type="match status" value="1"/>
</dbReference>
<dbReference type="InterPro" id="IPR004518">
    <property type="entry name" value="MazG-like_dom"/>
</dbReference>
<sequence length="279" mass="30273">MARPEIEQALGRLDELTRRLRQECPWDAEQDERSIVPHTVEEAYELADAANAGDDGKLLDELGDVLFQVHFLSLLLEERGAGDLGRVADHCHDKLVRRHPHVFSPEEIEQAGLEQVSGAGDVLRNWEAIKATEPGREDGIFGEVPENLPGPLLARKVQRRAATSGFDAEGSQPALDALAGAVQALDEAAGRAPEHGPTAPQATRDELFTGVGDVLFAAVNAARKLKVDPELALRAASGRFRDTVEAAEGLAAASGLRWDDLSFDDQLGLYLRARLQEPQ</sequence>
<dbReference type="Gene3D" id="1.10.287.1080">
    <property type="entry name" value="MazG-like"/>
    <property type="match status" value="2"/>
</dbReference>
<dbReference type="GO" id="GO:0046076">
    <property type="term" value="P:dTTP catabolic process"/>
    <property type="evidence" value="ECO:0007669"/>
    <property type="project" value="TreeGrafter"/>
</dbReference>
<gene>
    <name evidence="2" type="ORF">UFOPK3423_01382</name>
</gene>
<dbReference type="InterPro" id="IPR011551">
    <property type="entry name" value="NTP_PyrPHydrolase_MazG"/>
</dbReference>
<accession>A0A6J7EDS0</accession>
<dbReference type="InterPro" id="IPR048015">
    <property type="entry name" value="NTP-PPase_MazG-like_N"/>
</dbReference>
<dbReference type="AlphaFoldDB" id="A0A6J7EDS0"/>
<dbReference type="GO" id="GO:0046061">
    <property type="term" value="P:dATP catabolic process"/>
    <property type="evidence" value="ECO:0007669"/>
    <property type="project" value="TreeGrafter"/>
</dbReference>
<dbReference type="NCBIfam" id="TIGR00444">
    <property type="entry name" value="mazG"/>
    <property type="match status" value="1"/>
</dbReference>
<dbReference type="GO" id="GO:0046047">
    <property type="term" value="P:TTP catabolic process"/>
    <property type="evidence" value="ECO:0007669"/>
    <property type="project" value="TreeGrafter"/>
</dbReference>
<dbReference type="InterPro" id="IPR048011">
    <property type="entry name" value="NTP-PPase_MazG-like_C"/>
</dbReference>
<proteinExistence type="predicted"/>
<dbReference type="GO" id="GO:0006203">
    <property type="term" value="P:dGTP catabolic process"/>
    <property type="evidence" value="ECO:0007669"/>
    <property type="project" value="TreeGrafter"/>
</dbReference>
<dbReference type="GO" id="GO:0046052">
    <property type="term" value="P:UTP catabolic process"/>
    <property type="evidence" value="ECO:0007669"/>
    <property type="project" value="TreeGrafter"/>
</dbReference>
<protein>
    <submittedName>
        <fullName evidence="2">Unannotated protein</fullName>
    </submittedName>
</protein>
<name>A0A6J7EDS0_9ZZZZ</name>
<dbReference type="GO" id="GO:0046081">
    <property type="term" value="P:dUTP catabolic process"/>
    <property type="evidence" value="ECO:0007669"/>
    <property type="project" value="TreeGrafter"/>
</dbReference>
<dbReference type="SUPFAM" id="SSF101386">
    <property type="entry name" value="all-alpha NTP pyrophosphatases"/>
    <property type="match status" value="2"/>
</dbReference>
<dbReference type="EMBL" id="CAFBLQ010000182">
    <property type="protein sequence ID" value="CAB4881402.1"/>
    <property type="molecule type" value="Genomic_DNA"/>
</dbReference>
<organism evidence="2">
    <name type="scientific">freshwater metagenome</name>
    <dbReference type="NCBI Taxonomy" id="449393"/>
    <lineage>
        <taxon>unclassified sequences</taxon>
        <taxon>metagenomes</taxon>
        <taxon>ecological metagenomes</taxon>
    </lineage>
</organism>
<evidence type="ECO:0000313" key="2">
    <source>
        <dbReference type="EMBL" id="CAB4881402.1"/>
    </source>
</evidence>
<dbReference type="CDD" id="cd11529">
    <property type="entry name" value="NTP-PPase_MazG_Cterm"/>
    <property type="match status" value="1"/>
</dbReference>
<dbReference type="CDD" id="cd11528">
    <property type="entry name" value="NTP-PPase_MazG_Nterm"/>
    <property type="match status" value="1"/>
</dbReference>
<feature type="domain" description="NTP pyrophosphohydrolase MazG-like" evidence="1">
    <location>
        <begin position="30"/>
        <end position="103"/>
    </location>
</feature>
<dbReference type="PANTHER" id="PTHR30522">
    <property type="entry name" value="NUCLEOSIDE TRIPHOSPHATE PYROPHOSPHOHYDROLASE"/>
    <property type="match status" value="1"/>
</dbReference>
<dbReference type="PANTHER" id="PTHR30522:SF0">
    <property type="entry name" value="NUCLEOSIDE TRIPHOSPHATE PYROPHOSPHOHYDROLASE"/>
    <property type="match status" value="1"/>
</dbReference>
<dbReference type="GO" id="GO:0047429">
    <property type="term" value="F:nucleoside triphosphate diphosphatase activity"/>
    <property type="evidence" value="ECO:0007669"/>
    <property type="project" value="InterPro"/>
</dbReference>
<evidence type="ECO:0000259" key="1">
    <source>
        <dbReference type="Pfam" id="PF03819"/>
    </source>
</evidence>